<dbReference type="SUPFAM" id="SSF118196">
    <property type="entry name" value="YaeB-like"/>
    <property type="match status" value="1"/>
</dbReference>
<dbReference type="Pfam" id="PF01980">
    <property type="entry name" value="TrmO_N"/>
    <property type="match status" value="1"/>
</dbReference>
<dbReference type="GO" id="GO:0032259">
    <property type="term" value="P:methylation"/>
    <property type="evidence" value="ECO:0007669"/>
    <property type="project" value="UniProtKB-KW"/>
</dbReference>
<dbReference type="CDD" id="cd09281">
    <property type="entry name" value="UPF0066"/>
    <property type="match status" value="1"/>
</dbReference>
<dbReference type="GeneID" id="97607912"/>
<keyword evidence="5" id="KW-1185">Reference proteome</keyword>
<dbReference type="EMBL" id="QGMZ01000056">
    <property type="protein sequence ID" value="PWR69684.1"/>
    <property type="molecule type" value="Genomic_DNA"/>
</dbReference>
<organism evidence="4 5">
    <name type="scientific">Methanospirillum stamsii</name>
    <dbReference type="NCBI Taxonomy" id="1277351"/>
    <lineage>
        <taxon>Archaea</taxon>
        <taxon>Methanobacteriati</taxon>
        <taxon>Methanobacteriota</taxon>
        <taxon>Stenosarchaea group</taxon>
        <taxon>Methanomicrobia</taxon>
        <taxon>Methanomicrobiales</taxon>
        <taxon>Methanospirillaceae</taxon>
        <taxon>Methanospirillum</taxon>
    </lineage>
</organism>
<name>A0A2V2MN56_9EURY</name>
<dbReference type="Proteomes" id="UP000245934">
    <property type="component" value="Unassembled WGS sequence"/>
</dbReference>
<feature type="domain" description="TsaA-like" evidence="3">
    <location>
        <begin position="13"/>
        <end position="164"/>
    </location>
</feature>
<dbReference type="InterPro" id="IPR036413">
    <property type="entry name" value="YaeB-like_sf"/>
</dbReference>
<dbReference type="NCBIfam" id="TIGR00104">
    <property type="entry name" value="tRNA_TsaA"/>
    <property type="match status" value="1"/>
</dbReference>
<dbReference type="PROSITE" id="PS51668">
    <property type="entry name" value="TSAA_2"/>
    <property type="match status" value="1"/>
</dbReference>
<comment type="similarity">
    <text evidence="2">Belongs to the tRNA methyltransferase O family.</text>
</comment>
<keyword evidence="4" id="KW-0808">Transferase</keyword>
<sequence>MTNNTLTNYEICIKPVGIVKNDLLAPPLVVGADGLQHNQACTSAMRDMTETDVRISEIILDEEFSELLEGVEEYSHIMILYWGHEVTDSGRAMKITHPAGLTNYPKQGVYATYSPARPNPVLMTVVKLVKKEEKRLYVSGLDAINNSPVLDIKPYVPVLFPQEGVIIPDWMKKIMSEFHS</sequence>
<evidence type="ECO:0000313" key="4">
    <source>
        <dbReference type="EMBL" id="PWR69684.1"/>
    </source>
</evidence>
<dbReference type="OrthoDB" id="40408at2157"/>
<keyword evidence="1" id="KW-0949">S-adenosyl-L-methionine</keyword>
<dbReference type="PANTHER" id="PTHR12818:SF0">
    <property type="entry name" value="TRNA (ADENINE(37)-N6)-METHYLTRANSFERASE"/>
    <property type="match status" value="1"/>
</dbReference>
<evidence type="ECO:0000313" key="5">
    <source>
        <dbReference type="Proteomes" id="UP000245934"/>
    </source>
</evidence>
<evidence type="ECO:0000256" key="1">
    <source>
        <dbReference type="ARBA" id="ARBA00022691"/>
    </source>
</evidence>
<reference evidence="4 5" key="1">
    <citation type="submission" date="2018-05" db="EMBL/GenBank/DDBJ databases">
        <title>Draft genome of Methanospirillum stamsii Pt1.</title>
        <authorList>
            <person name="Dueholm M.S."/>
            <person name="Nielsen P.H."/>
            <person name="Bakmann L.F."/>
            <person name="Otzen D.E."/>
        </authorList>
    </citation>
    <scope>NUCLEOTIDE SEQUENCE [LARGE SCALE GENOMIC DNA]</scope>
    <source>
        <strain evidence="4 5">Pt1</strain>
    </source>
</reference>
<evidence type="ECO:0000256" key="2">
    <source>
        <dbReference type="ARBA" id="ARBA00033753"/>
    </source>
</evidence>
<gene>
    <name evidence="4" type="primary">tsaA</name>
    <name evidence="4" type="ORF">DLD82_17165</name>
</gene>
<dbReference type="InterPro" id="IPR023370">
    <property type="entry name" value="TrmO-like_N"/>
</dbReference>
<dbReference type="RefSeq" id="WP_109942360.1">
    <property type="nucleotide sequence ID" value="NZ_CP176366.1"/>
</dbReference>
<keyword evidence="4" id="KW-0489">Methyltransferase</keyword>
<protein>
    <submittedName>
        <fullName evidence="4">tRNA (N6-threonylcarbamoyladenosine(37)-N6)-methyltransferase TrmO</fullName>
    </submittedName>
</protein>
<comment type="caution">
    <text evidence="4">The sequence shown here is derived from an EMBL/GenBank/DDBJ whole genome shotgun (WGS) entry which is preliminary data.</text>
</comment>
<dbReference type="PANTHER" id="PTHR12818">
    <property type="entry name" value="TRNA (ADENINE(37)-N6)-METHYLTRANSFERASE"/>
    <property type="match status" value="1"/>
</dbReference>
<proteinExistence type="inferred from homology"/>
<dbReference type="InterPro" id="IPR040372">
    <property type="entry name" value="YaeB-like"/>
</dbReference>
<dbReference type="InterPro" id="IPR036414">
    <property type="entry name" value="YaeB_N_sf"/>
</dbReference>
<dbReference type="GO" id="GO:0008168">
    <property type="term" value="F:methyltransferase activity"/>
    <property type="evidence" value="ECO:0007669"/>
    <property type="project" value="UniProtKB-KW"/>
</dbReference>
<dbReference type="AlphaFoldDB" id="A0A2V2MN56"/>
<dbReference type="Gene3D" id="2.40.30.70">
    <property type="entry name" value="YaeB-like"/>
    <property type="match status" value="1"/>
</dbReference>
<accession>A0A2V2MN56</accession>
<evidence type="ECO:0000259" key="3">
    <source>
        <dbReference type="PROSITE" id="PS51668"/>
    </source>
</evidence>